<organism evidence="1 2">
    <name type="scientific">Psychromonas aquatilis</name>
    <dbReference type="NCBI Taxonomy" id="2005072"/>
    <lineage>
        <taxon>Bacteria</taxon>
        <taxon>Pseudomonadati</taxon>
        <taxon>Pseudomonadota</taxon>
        <taxon>Gammaproteobacteria</taxon>
        <taxon>Alteromonadales</taxon>
        <taxon>Psychromonadaceae</taxon>
        <taxon>Psychromonas</taxon>
    </lineage>
</organism>
<evidence type="ECO:0000313" key="2">
    <source>
        <dbReference type="Proteomes" id="UP001369082"/>
    </source>
</evidence>
<protein>
    <submittedName>
        <fullName evidence="1">Uncharacterized protein</fullName>
    </submittedName>
</protein>
<keyword evidence="2" id="KW-1185">Reference proteome</keyword>
<proteinExistence type="predicted"/>
<comment type="caution">
    <text evidence="1">The sequence shown here is derived from an EMBL/GenBank/DDBJ whole genome shotgun (WGS) entry which is preliminary data.</text>
</comment>
<accession>A0ABU9GNW3</accession>
<dbReference type="Proteomes" id="UP001369082">
    <property type="component" value="Unassembled WGS sequence"/>
</dbReference>
<dbReference type="EMBL" id="JBAKAZ010000013">
    <property type="protein sequence ID" value="MEL0629003.1"/>
    <property type="molecule type" value="Genomic_DNA"/>
</dbReference>
<evidence type="ECO:0000313" key="1">
    <source>
        <dbReference type="EMBL" id="MEL0629003.1"/>
    </source>
</evidence>
<gene>
    <name evidence="1" type="ORF">V6256_05215</name>
</gene>
<dbReference type="RefSeq" id="WP_341597017.1">
    <property type="nucleotide sequence ID" value="NZ_JBAKAZ010000013.1"/>
</dbReference>
<sequence length="109" mass="12471">MSIKKQILKNKIIVKVTFEISKEEAQDAAMIYLLSEHNDWQELELKKFKNGKFKIAQNISLEERKGFQFIYKAISETGEQSMILPDDADDYVDNGMNDGGKNAVLQLAE</sequence>
<reference evidence="1 2" key="1">
    <citation type="submission" date="2024-02" db="EMBL/GenBank/DDBJ databases">
        <title>Bacteria isolated from the canopy kelp, Nereocystis luetkeana.</title>
        <authorList>
            <person name="Pfister C.A."/>
            <person name="Younker I.T."/>
            <person name="Light S.H."/>
        </authorList>
    </citation>
    <scope>NUCLEOTIDE SEQUENCE [LARGE SCALE GENOMIC DNA]</scope>
    <source>
        <strain evidence="1 2">TI.1.05</strain>
    </source>
</reference>
<name>A0ABU9GNW3_9GAMM</name>